<sequence length="408" mass="46065">MKKGFLIAVCFSCVTGLQAQKTKKAVFVIVDGIAADVIEKQPTPHLDRIAKAGGYTRAYVGGEKGGYSQTPTISAVGYNSLLTGTWVNKHNVWDNDIAAPDYDYWTIFRFFKEQYPQKKAAIFSSWLDNRTKLIGEGLPATGNLQLDYHFDGLELDTVKYPHDRKKEYMQHIDDAVTDEAARYIRQEAPDLSWVYLEYTDDMGHRYGDSPEYFRAVDLMDKQMGRLWEAIRYREKQFKEDWVIYITTDHGRDSATGKHHGGQSDRERSTWIVTNAQHLNNYFKTGHPGIVDIMPSIANFLGVQIPREQLMEVDGIPLTGAVAATHPGARLENGKIKVTWKATGRKGDAKIWLTTANRFKEGGRDQYVLKATVPVGKEEAVIDAGGASGFYKVVIETPDNFLNRWIVVK</sequence>
<dbReference type="AlphaFoldDB" id="A0A512RDP1"/>
<proteinExistence type="predicted"/>
<evidence type="ECO:0000313" key="2">
    <source>
        <dbReference type="Proteomes" id="UP000321436"/>
    </source>
</evidence>
<dbReference type="PANTHER" id="PTHR10151">
    <property type="entry name" value="ECTONUCLEOTIDE PYROPHOSPHATASE/PHOSPHODIESTERASE"/>
    <property type="match status" value="1"/>
</dbReference>
<dbReference type="PANTHER" id="PTHR10151:SF120">
    <property type="entry name" value="BIS(5'-ADENOSYL)-TRIPHOSPHATASE"/>
    <property type="match status" value="1"/>
</dbReference>
<dbReference type="SUPFAM" id="SSF53649">
    <property type="entry name" value="Alkaline phosphatase-like"/>
    <property type="match status" value="1"/>
</dbReference>
<organism evidence="1 2">
    <name type="scientific">Chitinophaga cymbidii</name>
    <dbReference type="NCBI Taxonomy" id="1096750"/>
    <lineage>
        <taxon>Bacteria</taxon>
        <taxon>Pseudomonadati</taxon>
        <taxon>Bacteroidota</taxon>
        <taxon>Chitinophagia</taxon>
        <taxon>Chitinophagales</taxon>
        <taxon>Chitinophagaceae</taxon>
        <taxon>Chitinophaga</taxon>
    </lineage>
</organism>
<dbReference type="Proteomes" id="UP000321436">
    <property type="component" value="Unassembled WGS sequence"/>
</dbReference>
<name>A0A512RDP1_9BACT</name>
<gene>
    <name evidence="1" type="ORF">CCY01nite_00670</name>
</gene>
<reference evidence="1 2" key="1">
    <citation type="submission" date="2019-07" db="EMBL/GenBank/DDBJ databases">
        <title>Whole genome shotgun sequence of Chitinophaga cymbidii NBRC 109752.</title>
        <authorList>
            <person name="Hosoyama A."/>
            <person name="Uohara A."/>
            <person name="Ohji S."/>
            <person name="Ichikawa N."/>
        </authorList>
    </citation>
    <scope>NUCLEOTIDE SEQUENCE [LARGE SCALE GENOMIC DNA]</scope>
    <source>
        <strain evidence="1 2">NBRC 109752</strain>
    </source>
</reference>
<dbReference type="GO" id="GO:0016787">
    <property type="term" value="F:hydrolase activity"/>
    <property type="evidence" value="ECO:0007669"/>
    <property type="project" value="UniProtKB-ARBA"/>
</dbReference>
<dbReference type="Gene3D" id="3.40.720.10">
    <property type="entry name" value="Alkaline Phosphatase, subunit A"/>
    <property type="match status" value="1"/>
</dbReference>
<evidence type="ECO:0000313" key="1">
    <source>
        <dbReference type="EMBL" id="GEP93807.1"/>
    </source>
</evidence>
<dbReference type="EMBL" id="BKAU01000001">
    <property type="protein sequence ID" value="GEP93807.1"/>
    <property type="molecule type" value="Genomic_DNA"/>
</dbReference>
<dbReference type="InterPro" id="IPR002591">
    <property type="entry name" value="Phosphodiest/P_Trfase"/>
</dbReference>
<comment type="caution">
    <text evidence="1">The sequence shown here is derived from an EMBL/GenBank/DDBJ whole genome shotgun (WGS) entry which is preliminary data.</text>
</comment>
<accession>A0A512RDP1</accession>
<dbReference type="InterPro" id="IPR017850">
    <property type="entry name" value="Alkaline_phosphatase_core_sf"/>
</dbReference>
<dbReference type="RefSeq" id="WP_146857316.1">
    <property type="nucleotide sequence ID" value="NZ_BKAU01000001.1"/>
</dbReference>
<dbReference type="Pfam" id="PF01663">
    <property type="entry name" value="Phosphodiest"/>
    <property type="match status" value="1"/>
</dbReference>
<keyword evidence="2" id="KW-1185">Reference proteome</keyword>
<dbReference type="OrthoDB" id="279982at2"/>
<protein>
    <recommendedName>
        <fullName evidence="3">Nucleotide pyrophosphatase</fullName>
    </recommendedName>
</protein>
<evidence type="ECO:0008006" key="3">
    <source>
        <dbReference type="Google" id="ProtNLM"/>
    </source>
</evidence>